<dbReference type="Pfam" id="PF18855">
    <property type="entry name" value="baeRF_family11"/>
    <property type="match status" value="1"/>
</dbReference>
<protein>
    <submittedName>
        <fullName evidence="1">Uncharacterized protein</fullName>
    </submittedName>
</protein>
<proteinExistence type="predicted"/>
<dbReference type="RefSeq" id="WP_337336893.1">
    <property type="nucleotide sequence ID" value="NZ_JBBDGL010000001.1"/>
</dbReference>
<organism evidence="1 2">
    <name type="scientific">Microbacterium marmarense</name>
    <dbReference type="NCBI Taxonomy" id="3122051"/>
    <lineage>
        <taxon>Bacteria</taxon>
        <taxon>Bacillati</taxon>
        <taxon>Actinomycetota</taxon>
        <taxon>Actinomycetes</taxon>
        <taxon>Micrococcales</taxon>
        <taxon>Microbacteriaceae</taxon>
        <taxon>Microbacterium</taxon>
    </lineage>
</organism>
<comment type="caution">
    <text evidence="1">The sequence shown here is derived from an EMBL/GenBank/DDBJ whole genome shotgun (WGS) entry which is preliminary data.</text>
</comment>
<dbReference type="Proteomes" id="UP001368654">
    <property type="component" value="Unassembled WGS sequence"/>
</dbReference>
<dbReference type="EMBL" id="JBBDGL010000001">
    <property type="protein sequence ID" value="MEJ1154456.1"/>
    <property type="molecule type" value="Genomic_DNA"/>
</dbReference>
<reference evidence="1 2" key="1">
    <citation type="submission" date="2024-02" db="EMBL/GenBank/DDBJ databases">
        <authorList>
            <person name="Saticioglu I.B."/>
        </authorList>
    </citation>
    <scope>NUCLEOTIDE SEQUENCE [LARGE SCALE GENOMIC DNA]</scope>
    <source>
        <strain evidence="1 2">Mu-86</strain>
    </source>
</reference>
<keyword evidence="2" id="KW-1185">Reference proteome</keyword>
<gene>
    <name evidence="1" type="ORF">WDU96_02445</name>
</gene>
<name>A0ABU8LQJ5_9MICO</name>
<accession>A0ABU8LQJ5</accession>
<sequence>MLASEIPQNDRLLELMDHRDDASVTIAIASSPMPADHERIRIGLRNAIDYAERHLTQKDVSRNVIEQVVAPLRALNDDDDFWRHQSRSLVILAAPEILEAFRIANVVEENVAVGDRFDIGALLRASAFAHRAFVVELTQGRARLLEFGPDHDPREHPLDLPDDHQLMLEHTTTGGRFDRQRADGTTGDRIERQRYAAAVQDEVVKVVPNDVPLILAASTDLQPAYREVNTHPFLLDAEIDGHPDSVDDPARTAQVRKILDEHYAAELDAWRERFGTLRAQGLATSKFDEVAVAAATAAVDTLHFDMDATEEGRIDEFGGVERAESPGPDTYALVDEIAARVLRSGGSVRAVRNADLLDGSPVAATLRFPLPSE</sequence>
<evidence type="ECO:0000313" key="2">
    <source>
        <dbReference type="Proteomes" id="UP001368654"/>
    </source>
</evidence>
<evidence type="ECO:0000313" key="1">
    <source>
        <dbReference type="EMBL" id="MEJ1154456.1"/>
    </source>
</evidence>
<dbReference type="InterPro" id="IPR041638">
    <property type="entry name" value="BaeRF_family11"/>
</dbReference>